<dbReference type="Proteomes" id="UP000077266">
    <property type="component" value="Unassembled WGS sequence"/>
</dbReference>
<accession>A0A165F0Q2</accession>
<dbReference type="Pfam" id="PF11709">
    <property type="entry name" value="Mit_ribos_Mrp51"/>
    <property type="match status" value="1"/>
</dbReference>
<dbReference type="InterPro" id="IPR016712">
    <property type="entry name" value="Rbsml_bS1m-like"/>
</dbReference>
<sequence length="456" mass="50484">MTSSISRDAPSQFAALLRRSKFASYDQKIGQVYTAFGGHAHRGDWGLKRPLPQKIRVRRPLITISSVDSINQQTEWERSGPSTRFVEQWNEMGMDQVTPDETSAFAGDRAASIDSDFARRPGMSDLERVQPFARRRTLAKEVPMKNIHKMRPKEFERYLDRLRQLRPKFNEFVLKEGPKLLAQGQATKAQSYTSVAQIRAHPSSESIPDHFISQEVSLSAGGEGTTWIEQRPHPLGGLTYTTTSPLQSLYFFPPVVGRLVDLNSKTTTTTTNSAEGATHSGVFIAAVSGVLATVEGSDMKGQRLVDFGPYGRPDSSEEKWNERNPHQGIVPLRINNASVQRIPRVVGVKPEDLVKGAKLTGVRASVWEPKAFYNAALPGSPDWVKNNTANVVVDVPSGVQTQPRQQRLGSIFNKPKIPQTPASTSKGVVTANVMDTLGRLIKKQKDGGDEEQEQEQ</sequence>
<dbReference type="OrthoDB" id="2735536at2759"/>
<reference evidence="1 2" key="1">
    <citation type="journal article" date="2016" name="Mol. Biol. Evol.">
        <title>Comparative Genomics of Early-Diverging Mushroom-Forming Fungi Provides Insights into the Origins of Lignocellulose Decay Capabilities.</title>
        <authorList>
            <person name="Nagy L.G."/>
            <person name="Riley R."/>
            <person name="Tritt A."/>
            <person name="Adam C."/>
            <person name="Daum C."/>
            <person name="Floudas D."/>
            <person name="Sun H."/>
            <person name="Yadav J.S."/>
            <person name="Pangilinan J."/>
            <person name="Larsson K.H."/>
            <person name="Matsuura K."/>
            <person name="Barry K."/>
            <person name="Labutti K."/>
            <person name="Kuo R."/>
            <person name="Ohm R.A."/>
            <person name="Bhattacharya S.S."/>
            <person name="Shirouzu T."/>
            <person name="Yoshinaga Y."/>
            <person name="Martin F.M."/>
            <person name="Grigoriev I.V."/>
            <person name="Hibbett D.S."/>
        </authorList>
    </citation>
    <scope>NUCLEOTIDE SEQUENCE [LARGE SCALE GENOMIC DNA]</scope>
    <source>
        <strain evidence="1 2">HHB12029</strain>
    </source>
</reference>
<gene>
    <name evidence="1" type="ORF">EXIGLDRAFT_722962</name>
</gene>
<keyword evidence="2" id="KW-1185">Reference proteome</keyword>
<dbReference type="AlphaFoldDB" id="A0A165F0Q2"/>
<evidence type="ECO:0000313" key="2">
    <source>
        <dbReference type="Proteomes" id="UP000077266"/>
    </source>
</evidence>
<dbReference type="PANTHER" id="PTHR28058">
    <property type="entry name" value="37S RIBOSOMAL PROTEIN MRP51, MITOCHONDRIAL"/>
    <property type="match status" value="1"/>
</dbReference>
<proteinExistence type="predicted"/>
<dbReference type="InParanoid" id="A0A165F0Q2"/>
<organism evidence="1 2">
    <name type="scientific">Exidia glandulosa HHB12029</name>
    <dbReference type="NCBI Taxonomy" id="1314781"/>
    <lineage>
        <taxon>Eukaryota</taxon>
        <taxon>Fungi</taxon>
        <taxon>Dikarya</taxon>
        <taxon>Basidiomycota</taxon>
        <taxon>Agaricomycotina</taxon>
        <taxon>Agaricomycetes</taxon>
        <taxon>Auriculariales</taxon>
        <taxon>Exidiaceae</taxon>
        <taxon>Exidia</taxon>
    </lineage>
</organism>
<dbReference type="PANTHER" id="PTHR28058:SF1">
    <property type="entry name" value="SMALL RIBOSOMAL SUBUNIT PROTEIN BS1M"/>
    <property type="match status" value="1"/>
</dbReference>
<evidence type="ECO:0000313" key="1">
    <source>
        <dbReference type="EMBL" id="KZV88105.1"/>
    </source>
</evidence>
<dbReference type="EMBL" id="KV426107">
    <property type="protein sequence ID" value="KZV88105.1"/>
    <property type="molecule type" value="Genomic_DNA"/>
</dbReference>
<name>A0A165F0Q2_EXIGL</name>
<dbReference type="STRING" id="1314781.A0A165F0Q2"/>
<protein>
    <submittedName>
        <fullName evidence="1">Uncharacterized protein</fullName>
    </submittedName>
</protein>